<reference evidence="2 3" key="1">
    <citation type="journal article" date="2016" name="Front. Microbiol.">
        <title>Comparative Genomics Analysis of Streptomyces Species Reveals Their Adaptation to the Marine Environment and Their Diversity at the Genomic Level.</title>
        <authorList>
            <person name="Tian X."/>
            <person name="Zhang Z."/>
            <person name="Yang T."/>
            <person name="Chen M."/>
            <person name="Li J."/>
            <person name="Chen F."/>
            <person name="Yang J."/>
            <person name="Li W."/>
            <person name="Zhang B."/>
            <person name="Zhang Z."/>
            <person name="Wu J."/>
            <person name="Zhang C."/>
            <person name="Long L."/>
            <person name="Xiao J."/>
        </authorList>
    </citation>
    <scope>NUCLEOTIDE SEQUENCE [LARGE SCALE GENOMIC DNA]</scope>
    <source>
        <strain evidence="2 3">SCSIO 10429</strain>
    </source>
</reference>
<feature type="transmembrane region" description="Helical" evidence="1">
    <location>
        <begin position="75"/>
        <end position="97"/>
    </location>
</feature>
<dbReference type="RefSeq" id="WP_070019120.1">
    <property type="nucleotide sequence ID" value="NZ_LJGW01000395.1"/>
</dbReference>
<keyword evidence="3" id="KW-1185">Reference proteome</keyword>
<proteinExistence type="predicted"/>
<evidence type="ECO:0008006" key="4">
    <source>
        <dbReference type="Google" id="ProtNLM"/>
    </source>
</evidence>
<dbReference type="EMBL" id="LJGW01000395">
    <property type="protein sequence ID" value="OEV08875.1"/>
    <property type="molecule type" value="Genomic_DNA"/>
</dbReference>
<sequence>MAQAVRHNPVSMLLDDGRAHPLESSLAAVTVLLGAVAFVTAMWSGLHVLSAWTGLAGVVTGAWGQFISATTGERFALIIGLGGAAFGFYLGMAHGGLLG</sequence>
<accession>A0A1E7KY94</accession>
<dbReference type="Proteomes" id="UP000176005">
    <property type="component" value="Unassembled WGS sequence"/>
</dbReference>
<feature type="transmembrane region" description="Helical" evidence="1">
    <location>
        <begin position="49"/>
        <end position="68"/>
    </location>
</feature>
<keyword evidence="1" id="KW-0472">Membrane</keyword>
<organism evidence="2 3">
    <name type="scientific">Streptomyces nanshensis</name>
    <dbReference type="NCBI Taxonomy" id="518642"/>
    <lineage>
        <taxon>Bacteria</taxon>
        <taxon>Bacillati</taxon>
        <taxon>Actinomycetota</taxon>
        <taxon>Actinomycetes</taxon>
        <taxon>Kitasatosporales</taxon>
        <taxon>Streptomycetaceae</taxon>
        <taxon>Streptomyces</taxon>
    </lineage>
</organism>
<dbReference type="AlphaFoldDB" id="A0A1E7KY94"/>
<name>A0A1E7KY94_9ACTN</name>
<feature type="transmembrane region" description="Helical" evidence="1">
    <location>
        <begin position="21"/>
        <end position="43"/>
    </location>
</feature>
<protein>
    <recommendedName>
        <fullName evidence="4">Integral membrane protein</fullName>
    </recommendedName>
</protein>
<evidence type="ECO:0000313" key="2">
    <source>
        <dbReference type="EMBL" id="OEV08875.1"/>
    </source>
</evidence>
<gene>
    <name evidence="2" type="ORF">AN218_24550</name>
</gene>
<evidence type="ECO:0000256" key="1">
    <source>
        <dbReference type="SAM" id="Phobius"/>
    </source>
</evidence>
<evidence type="ECO:0000313" key="3">
    <source>
        <dbReference type="Proteomes" id="UP000176005"/>
    </source>
</evidence>
<keyword evidence="1" id="KW-0812">Transmembrane</keyword>
<keyword evidence="1" id="KW-1133">Transmembrane helix</keyword>
<comment type="caution">
    <text evidence="2">The sequence shown here is derived from an EMBL/GenBank/DDBJ whole genome shotgun (WGS) entry which is preliminary data.</text>
</comment>
<dbReference type="PATRIC" id="fig|518642.10.peg.5660"/>